<dbReference type="PANTHER" id="PTHR10344">
    <property type="entry name" value="THYMIDYLATE KINASE"/>
    <property type="match status" value="1"/>
</dbReference>
<keyword evidence="5 8" id="KW-0418">Kinase</keyword>
<evidence type="ECO:0000313" key="11">
    <source>
        <dbReference type="Proteomes" id="UP000177953"/>
    </source>
</evidence>
<evidence type="ECO:0000256" key="1">
    <source>
        <dbReference type="ARBA" id="ARBA00009776"/>
    </source>
</evidence>
<evidence type="ECO:0000256" key="6">
    <source>
        <dbReference type="ARBA" id="ARBA00022840"/>
    </source>
</evidence>
<accession>A0A1F6MFW7</accession>
<dbReference type="AlphaFoldDB" id="A0A1F6MFW7"/>
<proteinExistence type="inferred from homology"/>
<comment type="similarity">
    <text evidence="1 8">Belongs to the thymidylate kinase family.</text>
</comment>
<dbReference type="GO" id="GO:0005524">
    <property type="term" value="F:ATP binding"/>
    <property type="evidence" value="ECO:0007669"/>
    <property type="project" value="UniProtKB-UniRule"/>
</dbReference>
<sequence>MFIMVDGIEGSGKSTILEAWKEHLTNEGKTLFDLKDYWKEHGKHPEFSEMKSYDFILTSEPSYVGIGKVIREELIKNGTSYPGRAIAEAYSLDRLIIYNKIVIPALREGKCIIQDRGVSTSLCYQPLTDPSVSRTWVSELSGNALALDEHRPDHLILLQIDPERATNRLSGRLNKQDDAIFEKLDFQKKIAKVFASSEYQQFFTARGTQVHNLPAEDELAIMKERAIALLKDLLMK</sequence>
<dbReference type="GO" id="GO:0004798">
    <property type="term" value="F:dTMP kinase activity"/>
    <property type="evidence" value="ECO:0007669"/>
    <property type="project" value="UniProtKB-UniRule"/>
</dbReference>
<protein>
    <recommendedName>
        <fullName evidence="8">Thymidylate kinase</fullName>
        <ecNumber evidence="8">2.7.4.9</ecNumber>
    </recommendedName>
    <alternativeName>
        <fullName evidence="8">dTMP kinase</fullName>
    </alternativeName>
</protein>
<dbReference type="InterPro" id="IPR027417">
    <property type="entry name" value="P-loop_NTPase"/>
</dbReference>
<evidence type="ECO:0000313" key="10">
    <source>
        <dbReference type="EMBL" id="OGH70450.1"/>
    </source>
</evidence>
<keyword evidence="6 8" id="KW-0067">ATP-binding</keyword>
<comment type="caution">
    <text evidence="10">The sequence shown here is derived from an EMBL/GenBank/DDBJ whole genome shotgun (WGS) entry which is preliminary data.</text>
</comment>
<dbReference type="Pfam" id="PF02223">
    <property type="entry name" value="Thymidylate_kin"/>
    <property type="match status" value="1"/>
</dbReference>
<evidence type="ECO:0000256" key="2">
    <source>
        <dbReference type="ARBA" id="ARBA00022679"/>
    </source>
</evidence>
<evidence type="ECO:0000256" key="5">
    <source>
        <dbReference type="ARBA" id="ARBA00022777"/>
    </source>
</evidence>
<dbReference type="HAMAP" id="MF_00165">
    <property type="entry name" value="Thymidylate_kinase"/>
    <property type="match status" value="1"/>
</dbReference>
<comment type="catalytic activity">
    <reaction evidence="7 8">
        <text>dTMP + ATP = dTDP + ADP</text>
        <dbReference type="Rhea" id="RHEA:13517"/>
        <dbReference type="ChEBI" id="CHEBI:30616"/>
        <dbReference type="ChEBI" id="CHEBI:58369"/>
        <dbReference type="ChEBI" id="CHEBI:63528"/>
        <dbReference type="ChEBI" id="CHEBI:456216"/>
        <dbReference type="EC" id="2.7.4.9"/>
    </reaction>
</comment>
<dbReference type="PANTHER" id="PTHR10344:SF4">
    <property type="entry name" value="UMP-CMP KINASE 2, MITOCHONDRIAL"/>
    <property type="match status" value="1"/>
</dbReference>
<organism evidence="10 11">
    <name type="scientific">Candidatus Magasanikbacteria bacterium RIFCSPHIGHO2_01_FULL_47_8</name>
    <dbReference type="NCBI Taxonomy" id="1798673"/>
    <lineage>
        <taxon>Bacteria</taxon>
        <taxon>Candidatus Magasanikiibacteriota</taxon>
    </lineage>
</organism>
<evidence type="ECO:0000256" key="3">
    <source>
        <dbReference type="ARBA" id="ARBA00022727"/>
    </source>
</evidence>
<gene>
    <name evidence="8" type="primary">tmk</name>
    <name evidence="10" type="ORF">A2754_03635</name>
</gene>
<dbReference type="GO" id="GO:0006235">
    <property type="term" value="P:dTTP biosynthetic process"/>
    <property type="evidence" value="ECO:0007669"/>
    <property type="project" value="UniProtKB-UniRule"/>
</dbReference>
<evidence type="ECO:0000256" key="4">
    <source>
        <dbReference type="ARBA" id="ARBA00022741"/>
    </source>
</evidence>
<feature type="binding site" evidence="8">
    <location>
        <begin position="7"/>
        <end position="14"/>
    </location>
    <ligand>
        <name>ATP</name>
        <dbReference type="ChEBI" id="CHEBI:30616"/>
    </ligand>
</feature>
<reference evidence="10 11" key="1">
    <citation type="journal article" date="2016" name="Nat. Commun.">
        <title>Thousands of microbial genomes shed light on interconnected biogeochemical processes in an aquifer system.</title>
        <authorList>
            <person name="Anantharaman K."/>
            <person name="Brown C.T."/>
            <person name="Hug L.A."/>
            <person name="Sharon I."/>
            <person name="Castelle C.J."/>
            <person name="Probst A.J."/>
            <person name="Thomas B.C."/>
            <person name="Singh A."/>
            <person name="Wilkins M.J."/>
            <person name="Karaoz U."/>
            <person name="Brodie E.L."/>
            <person name="Williams K.H."/>
            <person name="Hubbard S.S."/>
            <person name="Banfield J.F."/>
        </authorList>
    </citation>
    <scope>NUCLEOTIDE SEQUENCE [LARGE SCALE GENOMIC DNA]</scope>
</reference>
<dbReference type="InterPro" id="IPR018094">
    <property type="entry name" value="Thymidylate_kinase"/>
</dbReference>
<dbReference type="CDD" id="cd01672">
    <property type="entry name" value="TMPK"/>
    <property type="match status" value="1"/>
</dbReference>
<dbReference type="Proteomes" id="UP000177953">
    <property type="component" value="Unassembled WGS sequence"/>
</dbReference>
<evidence type="ECO:0000259" key="9">
    <source>
        <dbReference type="Pfam" id="PF02223"/>
    </source>
</evidence>
<feature type="domain" description="Thymidylate kinase-like" evidence="9">
    <location>
        <begin position="52"/>
        <end position="195"/>
    </location>
</feature>
<name>A0A1F6MFW7_9BACT</name>
<dbReference type="GO" id="GO:0005737">
    <property type="term" value="C:cytoplasm"/>
    <property type="evidence" value="ECO:0007669"/>
    <property type="project" value="TreeGrafter"/>
</dbReference>
<dbReference type="SUPFAM" id="SSF52540">
    <property type="entry name" value="P-loop containing nucleoside triphosphate hydrolases"/>
    <property type="match status" value="1"/>
</dbReference>
<dbReference type="Gene3D" id="3.40.50.300">
    <property type="entry name" value="P-loop containing nucleotide triphosphate hydrolases"/>
    <property type="match status" value="1"/>
</dbReference>
<evidence type="ECO:0000256" key="7">
    <source>
        <dbReference type="ARBA" id="ARBA00048743"/>
    </source>
</evidence>
<comment type="function">
    <text evidence="8">Phosphorylation of dTMP to form dTDP in both de novo and salvage pathways of dTTP synthesis.</text>
</comment>
<dbReference type="GO" id="GO:0006233">
    <property type="term" value="P:dTDP biosynthetic process"/>
    <property type="evidence" value="ECO:0007669"/>
    <property type="project" value="InterPro"/>
</dbReference>
<dbReference type="EC" id="2.7.4.9" evidence="8"/>
<dbReference type="InterPro" id="IPR039430">
    <property type="entry name" value="Thymidylate_kin-like_dom"/>
</dbReference>
<keyword evidence="2 8" id="KW-0808">Transferase</keyword>
<evidence type="ECO:0000256" key="8">
    <source>
        <dbReference type="HAMAP-Rule" id="MF_00165"/>
    </source>
</evidence>
<dbReference type="EMBL" id="MFPU01000007">
    <property type="protein sequence ID" value="OGH70450.1"/>
    <property type="molecule type" value="Genomic_DNA"/>
</dbReference>
<keyword evidence="3 8" id="KW-0545">Nucleotide biosynthesis</keyword>
<keyword evidence="4 8" id="KW-0547">Nucleotide-binding</keyword>
<dbReference type="GO" id="GO:0006227">
    <property type="term" value="P:dUDP biosynthetic process"/>
    <property type="evidence" value="ECO:0007669"/>
    <property type="project" value="TreeGrafter"/>
</dbReference>